<dbReference type="EMBL" id="JABBPG010000014">
    <property type="protein sequence ID" value="NOU53030.1"/>
    <property type="molecule type" value="Genomic_DNA"/>
</dbReference>
<keyword evidence="1" id="KW-1133">Transmembrane helix</keyword>
<protein>
    <submittedName>
        <fullName evidence="2">Uncharacterized protein</fullName>
    </submittedName>
</protein>
<sequence length="63" mass="7587">MSLYLVYLLVIFALFGTSASYFLRFLYFYWVKRRIEIKFIWYAGGCALLVVIISVIGRWFFIE</sequence>
<reference evidence="2 3" key="1">
    <citation type="submission" date="2020-04" db="EMBL/GenBank/DDBJ databases">
        <title>Pseudoalteromonas caenipelagi sp. nov., isolated from a tidal flat.</title>
        <authorList>
            <person name="Park S."/>
            <person name="Yoon J.-H."/>
        </authorList>
    </citation>
    <scope>NUCLEOTIDE SEQUENCE [LARGE SCALE GENOMIC DNA]</scope>
    <source>
        <strain evidence="2 3">JBTF-M23</strain>
    </source>
</reference>
<evidence type="ECO:0000313" key="3">
    <source>
        <dbReference type="Proteomes" id="UP000586305"/>
    </source>
</evidence>
<comment type="caution">
    <text evidence="2">The sequence shown here is derived from an EMBL/GenBank/DDBJ whole genome shotgun (WGS) entry which is preliminary data.</text>
</comment>
<dbReference type="Proteomes" id="UP000586305">
    <property type="component" value="Unassembled WGS sequence"/>
</dbReference>
<accession>A0A849VJN5</accession>
<evidence type="ECO:0000256" key="1">
    <source>
        <dbReference type="SAM" id="Phobius"/>
    </source>
</evidence>
<keyword evidence="1" id="KW-0472">Membrane</keyword>
<organism evidence="2 3">
    <name type="scientific">Pseudoalteromonas caenipelagi</name>
    <dbReference type="NCBI Taxonomy" id="2726988"/>
    <lineage>
        <taxon>Bacteria</taxon>
        <taxon>Pseudomonadati</taxon>
        <taxon>Pseudomonadota</taxon>
        <taxon>Gammaproteobacteria</taxon>
        <taxon>Alteromonadales</taxon>
        <taxon>Pseudoalteromonadaceae</taxon>
        <taxon>Pseudoalteromonas</taxon>
    </lineage>
</organism>
<dbReference type="AlphaFoldDB" id="A0A849VJN5"/>
<keyword evidence="3" id="KW-1185">Reference proteome</keyword>
<feature type="transmembrane region" description="Helical" evidence="1">
    <location>
        <begin position="6"/>
        <end position="27"/>
    </location>
</feature>
<proteinExistence type="predicted"/>
<gene>
    <name evidence="2" type="ORF">HG263_21240</name>
</gene>
<feature type="transmembrane region" description="Helical" evidence="1">
    <location>
        <begin position="39"/>
        <end position="61"/>
    </location>
</feature>
<keyword evidence="1" id="KW-0812">Transmembrane</keyword>
<name>A0A849VJN5_9GAMM</name>
<evidence type="ECO:0000313" key="2">
    <source>
        <dbReference type="EMBL" id="NOU53030.1"/>
    </source>
</evidence>